<gene>
    <name evidence="1" type="ORF">BDY17DRAFT_10554</name>
</gene>
<dbReference type="GeneID" id="54470155"/>
<sequence length="120" mass="12734">MPVASETGGHHLPSSFQSVAGTSVPGFFAVSAALRTPCTPPTVASLTSPVLPFWLFFPRFHASVNSSRSSLASCRNLGVTGSFARRPSISSQMAMASSRRTKLSEIFTTPDRSKSVLMQA</sequence>
<keyword evidence="2" id="KW-1185">Reference proteome</keyword>
<organism evidence="1 2">
    <name type="scientific">Neohortaea acidophila</name>
    <dbReference type="NCBI Taxonomy" id="245834"/>
    <lineage>
        <taxon>Eukaryota</taxon>
        <taxon>Fungi</taxon>
        <taxon>Dikarya</taxon>
        <taxon>Ascomycota</taxon>
        <taxon>Pezizomycotina</taxon>
        <taxon>Dothideomycetes</taxon>
        <taxon>Dothideomycetidae</taxon>
        <taxon>Mycosphaerellales</taxon>
        <taxon>Teratosphaeriaceae</taxon>
        <taxon>Neohortaea</taxon>
    </lineage>
</organism>
<dbReference type="Proteomes" id="UP000799767">
    <property type="component" value="Unassembled WGS sequence"/>
</dbReference>
<evidence type="ECO:0000313" key="1">
    <source>
        <dbReference type="EMBL" id="KAF2487389.1"/>
    </source>
</evidence>
<protein>
    <submittedName>
        <fullName evidence="1">Uncharacterized protein</fullName>
    </submittedName>
</protein>
<reference evidence="1" key="1">
    <citation type="journal article" date="2020" name="Stud. Mycol.">
        <title>101 Dothideomycetes genomes: a test case for predicting lifestyles and emergence of pathogens.</title>
        <authorList>
            <person name="Haridas S."/>
            <person name="Albert R."/>
            <person name="Binder M."/>
            <person name="Bloem J."/>
            <person name="Labutti K."/>
            <person name="Salamov A."/>
            <person name="Andreopoulos B."/>
            <person name="Baker S."/>
            <person name="Barry K."/>
            <person name="Bills G."/>
            <person name="Bluhm B."/>
            <person name="Cannon C."/>
            <person name="Castanera R."/>
            <person name="Culley D."/>
            <person name="Daum C."/>
            <person name="Ezra D."/>
            <person name="Gonzalez J."/>
            <person name="Henrissat B."/>
            <person name="Kuo A."/>
            <person name="Liang C."/>
            <person name="Lipzen A."/>
            <person name="Lutzoni F."/>
            <person name="Magnuson J."/>
            <person name="Mondo S."/>
            <person name="Nolan M."/>
            <person name="Ohm R."/>
            <person name="Pangilinan J."/>
            <person name="Park H.-J."/>
            <person name="Ramirez L."/>
            <person name="Alfaro M."/>
            <person name="Sun H."/>
            <person name="Tritt A."/>
            <person name="Yoshinaga Y."/>
            <person name="Zwiers L.-H."/>
            <person name="Turgeon B."/>
            <person name="Goodwin S."/>
            <person name="Spatafora J."/>
            <person name="Crous P."/>
            <person name="Grigoriev I."/>
        </authorList>
    </citation>
    <scope>NUCLEOTIDE SEQUENCE</scope>
    <source>
        <strain evidence="1">CBS 113389</strain>
    </source>
</reference>
<name>A0A6A6Q5S3_9PEZI</name>
<dbReference type="RefSeq" id="XP_033593958.1">
    <property type="nucleotide sequence ID" value="XM_033729153.1"/>
</dbReference>
<proteinExistence type="predicted"/>
<dbReference type="EMBL" id="MU001631">
    <property type="protein sequence ID" value="KAF2487389.1"/>
    <property type="molecule type" value="Genomic_DNA"/>
</dbReference>
<accession>A0A6A6Q5S3</accession>
<dbReference type="AlphaFoldDB" id="A0A6A6Q5S3"/>
<evidence type="ECO:0000313" key="2">
    <source>
        <dbReference type="Proteomes" id="UP000799767"/>
    </source>
</evidence>